<dbReference type="EMBL" id="SFCI01002351">
    <property type="protein sequence ID" value="TFY74030.1"/>
    <property type="molecule type" value="Genomic_DNA"/>
</dbReference>
<keyword evidence="3" id="KW-1185">Reference proteome</keyword>
<dbReference type="Proteomes" id="UP000298061">
    <property type="component" value="Unassembled WGS sequence"/>
</dbReference>
<feature type="region of interest" description="Disordered" evidence="1">
    <location>
        <begin position="1"/>
        <end position="26"/>
    </location>
</feature>
<proteinExistence type="predicted"/>
<accession>A0A4Y9ZIP1</accession>
<gene>
    <name evidence="2" type="ORF">EWM64_g9982</name>
</gene>
<reference evidence="2 3" key="1">
    <citation type="submission" date="2019-02" db="EMBL/GenBank/DDBJ databases">
        <title>Genome sequencing of the rare red list fungi Hericium alpestre (H. flagellum).</title>
        <authorList>
            <person name="Buettner E."/>
            <person name="Kellner H."/>
        </authorList>
    </citation>
    <scope>NUCLEOTIDE SEQUENCE [LARGE SCALE GENOMIC DNA]</scope>
    <source>
        <strain evidence="2 3">DSM 108284</strain>
    </source>
</reference>
<protein>
    <submittedName>
        <fullName evidence="2">Uncharacterized protein</fullName>
    </submittedName>
</protein>
<feature type="compositionally biased region" description="Low complexity" evidence="1">
    <location>
        <begin position="9"/>
        <end position="25"/>
    </location>
</feature>
<evidence type="ECO:0000313" key="2">
    <source>
        <dbReference type="EMBL" id="TFY74030.1"/>
    </source>
</evidence>
<evidence type="ECO:0000313" key="3">
    <source>
        <dbReference type="Proteomes" id="UP000298061"/>
    </source>
</evidence>
<evidence type="ECO:0000256" key="1">
    <source>
        <dbReference type="SAM" id="MobiDB-lite"/>
    </source>
</evidence>
<dbReference type="AlphaFoldDB" id="A0A4Y9ZIP1"/>
<comment type="caution">
    <text evidence="2">The sequence shown here is derived from an EMBL/GenBank/DDBJ whole genome shotgun (WGS) entry which is preliminary data.</text>
</comment>
<organism evidence="2 3">
    <name type="scientific">Hericium alpestre</name>
    <dbReference type="NCBI Taxonomy" id="135208"/>
    <lineage>
        <taxon>Eukaryota</taxon>
        <taxon>Fungi</taxon>
        <taxon>Dikarya</taxon>
        <taxon>Basidiomycota</taxon>
        <taxon>Agaricomycotina</taxon>
        <taxon>Agaricomycetes</taxon>
        <taxon>Russulales</taxon>
        <taxon>Hericiaceae</taxon>
        <taxon>Hericium</taxon>
    </lineage>
</organism>
<name>A0A4Y9ZIP1_9AGAM</name>
<sequence>MGKKRSAARRAAATATAAPAPATTPSLAVPLDTHAAIIDTLPAPTVRDSPTNMQASAR</sequence>